<dbReference type="Pfam" id="PF08668">
    <property type="entry name" value="HDOD"/>
    <property type="match status" value="1"/>
</dbReference>
<dbReference type="InterPro" id="IPR052340">
    <property type="entry name" value="RNase_Y/CdgJ"/>
</dbReference>
<name>A0ABY8SVM0_9BURK</name>
<dbReference type="PROSITE" id="PS51833">
    <property type="entry name" value="HDOD"/>
    <property type="match status" value="1"/>
</dbReference>
<dbReference type="RefSeq" id="WP_283488134.1">
    <property type="nucleotide sequence ID" value="NZ_CP125947.1"/>
</dbReference>
<reference evidence="3 4" key="1">
    <citation type="submission" date="2023-05" db="EMBL/GenBank/DDBJ databases">
        <authorList>
            <person name="Yin Y."/>
            <person name="Lu Z."/>
        </authorList>
    </citation>
    <scope>NUCLEOTIDE SEQUENCE [LARGE SCALE GENOMIC DNA]</scope>
    <source>
        <strain evidence="3 4">ZM22</strain>
    </source>
</reference>
<dbReference type="PANTHER" id="PTHR33525:SF6">
    <property type="entry name" value="HDOD DOMAIN-CONTAINING PROTEIN"/>
    <property type="match status" value="1"/>
</dbReference>
<evidence type="ECO:0000256" key="1">
    <source>
        <dbReference type="SAM" id="MobiDB-lite"/>
    </source>
</evidence>
<dbReference type="PANTHER" id="PTHR33525">
    <property type="match status" value="1"/>
</dbReference>
<dbReference type="Proteomes" id="UP001240697">
    <property type="component" value="Chromosome"/>
</dbReference>
<gene>
    <name evidence="3" type="ORF">QMY55_08210</name>
</gene>
<feature type="domain" description="HDOD" evidence="2">
    <location>
        <begin position="50"/>
        <end position="242"/>
    </location>
</feature>
<dbReference type="EMBL" id="CP125947">
    <property type="protein sequence ID" value="WHS67087.1"/>
    <property type="molecule type" value="Genomic_DNA"/>
</dbReference>
<evidence type="ECO:0000259" key="2">
    <source>
        <dbReference type="PROSITE" id="PS51833"/>
    </source>
</evidence>
<keyword evidence="4" id="KW-1185">Reference proteome</keyword>
<dbReference type="Gene3D" id="1.10.3210.10">
    <property type="entry name" value="Hypothetical protein af1432"/>
    <property type="match status" value="1"/>
</dbReference>
<dbReference type="SUPFAM" id="SSF109604">
    <property type="entry name" value="HD-domain/PDEase-like"/>
    <property type="match status" value="1"/>
</dbReference>
<evidence type="ECO:0000313" key="3">
    <source>
        <dbReference type="EMBL" id="WHS67087.1"/>
    </source>
</evidence>
<feature type="region of interest" description="Disordered" evidence="1">
    <location>
        <begin position="1"/>
        <end position="35"/>
    </location>
</feature>
<sequence>MKSYRTAGEPVAAQPALPPKEEVAERSSVPGETRTKPLPLAAVLEAQSTLPSQPRALALLASELLRPQPHMRSLSQLFSMDPVLAARLLAMANGPAHLMRQRVHSIPEALVVLSPMQLRQLLHKARPGVDRPSASGWQLASFWRYSLDTARLARALAMSVQCNASAAYALGLVHGLGELLLQQADPGTATRLTELLEPLHPRRPLVEMQLMGYCSAQICAHLAKQWSLPSVLAEALQYMHQPLQQPVFEPLTGVLHLAMWRAGTRALGWSERQLAVSFPAEVGLALGMDIDMVLRQASIDWHAGGEPDVIF</sequence>
<proteinExistence type="predicted"/>
<protein>
    <submittedName>
        <fullName evidence="3">HDOD domain-containing protein</fullName>
    </submittedName>
</protein>
<evidence type="ECO:0000313" key="4">
    <source>
        <dbReference type="Proteomes" id="UP001240697"/>
    </source>
</evidence>
<accession>A0ABY8SVM0</accession>
<organism evidence="3 4">
    <name type="scientific">Comamonas resistens</name>
    <dbReference type="NCBI Taxonomy" id="3046670"/>
    <lineage>
        <taxon>Bacteria</taxon>
        <taxon>Pseudomonadati</taxon>
        <taxon>Pseudomonadota</taxon>
        <taxon>Betaproteobacteria</taxon>
        <taxon>Burkholderiales</taxon>
        <taxon>Comamonadaceae</taxon>
        <taxon>Comamonas</taxon>
    </lineage>
</organism>
<dbReference type="InterPro" id="IPR013976">
    <property type="entry name" value="HDOD"/>
</dbReference>